<protein>
    <submittedName>
        <fullName evidence="1">Uncharacterized protein</fullName>
    </submittedName>
</protein>
<keyword evidence="2" id="KW-1185">Reference proteome</keyword>
<dbReference type="AlphaFoldDB" id="A0AAN8YYN6"/>
<comment type="caution">
    <text evidence="1">The sequence shown here is derived from an EMBL/GenBank/DDBJ whole genome shotgun (WGS) entry which is preliminary data.</text>
</comment>
<name>A0AAN8YYN6_9MAGN</name>
<dbReference type="EMBL" id="JBAMMX010000023">
    <property type="protein sequence ID" value="KAK6917070.1"/>
    <property type="molecule type" value="Genomic_DNA"/>
</dbReference>
<organism evidence="1 2">
    <name type="scientific">Dillenia turbinata</name>
    <dbReference type="NCBI Taxonomy" id="194707"/>
    <lineage>
        <taxon>Eukaryota</taxon>
        <taxon>Viridiplantae</taxon>
        <taxon>Streptophyta</taxon>
        <taxon>Embryophyta</taxon>
        <taxon>Tracheophyta</taxon>
        <taxon>Spermatophyta</taxon>
        <taxon>Magnoliopsida</taxon>
        <taxon>eudicotyledons</taxon>
        <taxon>Gunneridae</taxon>
        <taxon>Pentapetalae</taxon>
        <taxon>Dilleniales</taxon>
        <taxon>Dilleniaceae</taxon>
        <taxon>Dillenia</taxon>
    </lineage>
</organism>
<sequence>MPDREMRMVVVKPQNCYHEMIKTYEILLGGRSSYMEEQDVSCPHPLADLIALNPATCTPD</sequence>
<accession>A0AAN8YYN6</accession>
<dbReference type="Proteomes" id="UP001370490">
    <property type="component" value="Unassembled WGS sequence"/>
</dbReference>
<proteinExistence type="predicted"/>
<evidence type="ECO:0000313" key="1">
    <source>
        <dbReference type="EMBL" id="KAK6917070.1"/>
    </source>
</evidence>
<gene>
    <name evidence="1" type="ORF">RJ641_017821</name>
</gene>
<evidence type="ECO:0000313" key="2">
    <source>
        <dbReference type="Proteomes" id="UP001370490"/>
    </source>
</evidence>
<reference evidence="1 2" key="1">
    <citation type="submission" date="2023-12" db="EMBL/GenBank/DDBJ databases">
        <title>A high-quality genome assembly for Dillenia turbinata (Dilleniales).</title>
        <authorList>
            <person name="Chanderbali A."/>
        </authorList>
    </citation>
    <scope>NUCLEOTIDE SEQUENCE [LARGE SCALE GENOMIC DNA]</scope>
    <source>
        <strain evidence="1">LSX21</strain>
        <tissue evidence="1">Leaf</tissue>
    </source>
</reference>